<dbReference type="EMBL" id="JAQQAF010000006">
    <property type="protein sequence ID" value="KAJ8476612.1"/>
    <property type="molecule type" value="Genomic_DNA"/>
</dbReference>
<accession>A0AAV8QL52</accession>
<sequence length="228" mass="24119">MTPTGGCSTKRAATGRRRAFSPTPSMLWSRRRRQTVPSRTPVYLVGPLTQSGKNEADEGAECFRWLDRQPKGSVLFVSFGSGGTQSMAQMTELALGLELSGQRFLLVVKSPSDGGDASEAYFERPEQRGPIPVPAGGVRGPNARGGPAGPVVGAAGGGAKPRRHRRLPEPLRVELDAGERESGGTDGGMAAVRRAAPERGDAGGGREDRVAVAEGGGRDCRGRRWRGW</sequence>
<organism evidence="3 4">
    <name type="scientific">Ensete ventricosum</name>
    <name type="common">Abyssinian banana</name>
    <name type="synonym">Musa ensete</name>
    <dbReference type="NCBI Taxonomy" id="4639"/>
    <lineage>
        <taxon>Eukaryota</taxon>
        <taxon>Viridiplantae</taxon>
        <taxon>Streptophyta</taxon>
        <taxon>Embryophyta</taxon>
        <taxon>Tracheophyta</taxon>
        <taxon>Spermatophyta</taxon>
        <taxon>Magnoliopsida</taxon>
        <taxon>Liliopsida</taxon>
        <taxon>Zingiberales</taxon>
        <taxon>Musaceae</taxon>
        <taxon>Ensete</taxon>
    </lineage>
</organism>
<evidence type="ECO:0000313" key="3">
    <source>
        <dbReference type="EMBL" id="KAJ8476612.1"/>
    </source>
</evidence>
<dbReference type="AlphaFoldDB" id="A0AAV8QL52"/>
<dbReference type="GO" id="GO:0016757">
    <property type="term" value="F:glycosyltransferase activity"/>
    <property type="evidence" value="ECO:0007669"/>
    <property type="project" value="UniProtKB-KW"/>
</dbReference>
<evidence type="ECO:0000256" key="2">
    <source>
        <dbReference type="SAM" id="MobiDB-lite"/>
    </source>
</evidence>
<feature type="region of interest" description="Disordered" evidence="2">
    <location>
        <begin position="1"/>
        <end position="25"/>
    </location>
</feature>
<name>A0AAV8QL52_ENSVE</name>
<feature type="region of interest" description="Disordered" evidence="2">
    <location>
        <begin position="139"/>
        <end position="228"/>
    </location>
</feature>
<dbReference type="SUPFAM" id="SSF53756">
    <property type="entry name" value="UDP-Glycosyltransferase/glycogen phosphorylase"/>
    <property type="match status" value="1"/>
</dbReference>
<keyword evidence="1" id="KW-0808">Transferase</keyword>
<reference evidence="3 4" key="1">
    <citation type="submission" date="2022-12" db="EMBL/GenBank/DDBJ databases">
        <title>Chromosome-scale assembly of the Ensete ventricosum genome.</title>
        <authorList>
            <person name="Dussert Y."/>
            <person name="Stocks J."/>
            <person name="Wendawek A."/>
            <person name="Woldeyes F."/>
            <person name="Nichols R.A."/>
            <person name="Borrell J.S."/>
        </authorList>
    </citation>
    <scope>NUCLEOTIDE SEQUENCE [LARGE SCALE GENOMIC DNA]</scope>
    <source>
        <strain evidence="4">cv. Maze</strain>
        <tissue evidence="3">Seeds</tissue>
    </source>
</reference>
<evidence type="ECO:0000256" key="1">
    <source>
        <dbReference type="ARBA" id="ARBA00022676"/>
    </source>
</evidence>
<feature type="compositionally biased region" description="Low complexity" evidence="2">
    <location>
        <begin position="139"/>
        <end position="153"/>
    </location>
</feature>
<protein>
    <submittedName>
        <fullName evidence="3">Uncharacterized protein</fullName>
    </submittedName>
</protein>
<gene>
    <name evidence="3" type="ORF">OPV22_020339</name>
</gene>
<dbReference type="Gene3D" id="3.40.50.2000">
    <property type="entry name" value="Glycogen Phosphorylase B"/>
    <property type="match status" value="1"/>
</dbReference>
<dbReference type="Proteomes" id="UP001222027">
    <property type="component" value="Unassembled WGS sequence"/>
</dbReference>
<evidence type="ECO:0000313" key="4">
    <source>
        <dbReference type="Proteomes" id="UP001222027"/>
    </source>
</evidence>
<comment type="caution">
    <text evidence="3">The sequence shown here is derived from an EMBL/GenBank/DDBJ whole genome shotgun (WGS) entry which is preliminary data.</text>
</comment>
<feature type="compositionally biased region" description="Basic and acidic residues" evidence="2">
    <location>
        <begin position="167"/>
        <end position="183"/>
    </location>
</feature>
<feature type="compositionally biased region" description="Basic and acidic residues" evidence="2">
    <location>
        <begin position="195"/>
        <end position="222"/>
    </location>
</feature>
<dbReference type="PANTHER" id="PTHR48046">
    <property type="entry name" value="UDP-GLYCOSYLTRANSFERASE 72E1"/>
    <property type="match status" value="1"/>
</dbReference>
<keyword evidence="1" id="KW-0328">Glycosyltransferase</keyword>
<dbReference type="PANTHER" id="PTHR48046:SF1">
    <property type="entry name" value="GLYCOSYLTRANSFERASE-RELATED"/>
    <property type="match status" value="1"/>
</dbReference>
<proteinExistence type="predicted"/>
<keyword evidence="4" id="KW-1185">Reference proteome</keyword>